<accession>A0A162YF40</accession>
<evidence type="ECO:0000313" key="3">
    <source>
        <dbReference type="Proteomes" id="UP000076715"/>
    </source>
</evidence>
<name>A0A162YF40_9FLAO</name>
<dbReference type="OrthoDB" id="1466971at2"/>
<evidence type="ECO:0000313" key="2">
    <source>
        <dbReference type="EMBL" id="KZS39093.1"/>
    </source>
</evidence>
<sequence>MKKIGYILSVILVFGCNSEDASDCFQRTGDIIREEVAVSDFTRILVNPNVELIIREGLDTSVVIETGDNLINEVSAIVQGDRLILSDTNDCAFFRGFNQTKVFVTAPNITEIRSATQFGILSNGVLSYPSVSLISEDFNENTGTTTGTFNLDINSETIRVSGNNIASFFISGKVENLTVSFFSGTGRFEGMNLEAQNVNIFHRGTNKIIVNPIEAIRGELRSTGDVISVNRPPIIEVTEFFTGKLLFQ</sequence>
<dbReference type="Gene3D" id="2.160.20.120">
    <property type="match status" value="1"/>
</dbReference>
<dbReference type="Pfam" id="PF10988">
    <property type="entry name" value="DUF2807"/>
    <property type="match status" value="1"/>
</dbReference>
<reference evidence="2 3" key="1">
    <citation type="submission" date="2016-01" db="EMBL/GenBank/DDBJ databases">
        <title>The draft genome sequence of Aquimarina sp. RZW4-3-2.</title>
        <authorList>
            <person name="Wang Y."/>
        </authorList>
    </citation>
    <scope>NUCLEOTIDE SEQUENCE [LARGE SCALE GENOMIC DNA]</scope>
    <source>
        <strain evidence="2 3">RZW4-3-2</strain>
    </source>
</reference>
<protein>
    <recommendedName>
        <fullName evidence="1">Putative auto-transporter adhesin head GIN domain-containing protein</fullName>
    </recommendedName>
</protein>
<dbReference type="AlphaFoldDB" id="A0A162YF40"/>
<dbReference type="RefSeq" id="WP_066316820.1">
    <property type="nucleotide sequence ID" value="NZ_LQRT01000035.1"/>
</dbReference>
<evidence type="ECO:0000259" key="1">
    <source>
        <dbReference type="Pfam" id="PF10988"/>
    </source>
</evidence>
<dbReference type="Proteomes" id="UP000076715">
    <property type="component" value="Unassembled WGS sequence"/>
</dbReference>
<proteinExistence type="predicted"/>
<dbReference type="PROSITE" id="PS51257">
    <property type="entry name" value="PROKAR_LIPOPROTEIN"/>
    <property type="match status" value="1"/>
</dbReference>
<gene>
    <name evidence="2" type="ORF">AWE51_11075</name>
</gene>
<keyword evidence="3" id="KW-1185">Reference proteome</keyword>
<dbReference type="EMBL" id="LQRT01000035">
    <property type="protein sequence ID" value="KZS39093.1"/>
    <property type="molecule type" value="Genomic_DNA"/>
</dbReference>
<dbReference type="STRING" id="1642818.AWE51_11075"/>
<organism evidence="2 3">
    <name type="scientific">Aquimarina aggregata</name>
    <dbReference type="NCBI Taxonomy" id="1642818"/>
    <lineage>
        <taxon>Bacteria</taxon>
        <taxon>Pseudomonadati</taxon>
        <taxon>Bacteroidota</taxon>
        <taxon>Flavobacteriia</taxon>
        <taxon>Flavobacteriales</taxon>
        <taxon>Flavobacteriaceae</taxon>
        <taxon>Aquimarina</taxon>
    </lineage>
</organism>
<dbReference type="InterPro" id="IPR021255">
    <property type="entry name" value="DUF2807"/>
</dbReference>
<feature type="domain" description="Putative auto-transporter adhesin head GIN" evidence="1">
    <location>
        <begin position="40"/>
        <end position="232"/>
    </location>
</feature>
<comment type="caution">
    <text evidence="2">The sequence shown here is derived from an EMBL/GenBank/DDBJ whole genome shotgun (WGS) entry which is preliminary data.</text>
</comment>